<dbReference type="InterPro" id="IPR029063">
    <property type="entry name" value="SAM-dependent_MTases_sf"/>
</dbReference>
<dbReference type="Gene3D" id="3.40.50.150">
    <property type="entry name" value="Vaccinia Virus protein VP39"/>
    <property type="match status" value="1"/>
</dbReference>
<gene>
    <name evidence="1" type="ORF">MELLADRAFT_93485</name>
</gene>
<evidence type="ECO:0000313" key="1">
    <source>
        <dbReference type="EMBL" id="EGG10495.1"/>
    </source>
</evidence>
<dbReference type="SUPFAM" id="SSF53335">
    <property type="entry name" value="S-adenosyl-L-methionine-dependent methyltransferases"/>
    <property type="match status" value="1"/>
</dbReference>
<evidence type="ECO:0000313" key="2">
    <source>
        <dbReference type="Proteomes" id="UP000001072"/>
    </source>
</evidence>
<dbReference type="HOGENOM" id="CLU_060151_0_0_1"/>
<dbReference type="OrthoDB" id="2016285at2759"/>
<organism evidence="2">
    <name type="scientific">Melampsora larici-populina (strain 98AG31 / pathotype 3-4-7)</name>
    <name type="common">Poplar leaf rust fungus</name>
    <dbReference type="NCBI Taxonomy" id="747676"/>
    <lineage>
        <taxon>Eukaryota</taxon>
        <taxon>Fungi</taxon>
        <taxon>Dikarya</taxon>
        <taxon>Basidiomycota</taxon>
        <taxon>Pucciniomycotina</taxon>
        <taxon>Pucciniomycetes</taxon>
        <taxon>Pucciniales</taxon>
        <taxon>Melampsoraceae</taxon>
        <taxon>Melampsora</taxon>
    </lineage>
</organism>
<dbReference type="Pfam" id="PF01564">
    <property type="entry name" value="Spermine_synth"/>
    <property type="match status" value="1"/>
</dbReference>
<dbReference type="InParanoid" id="F4RAK0"/>
<dbReference type="Proteomes" id="UP000001072">
    <property type="component" value="Unassembled WGS sequence"/>
</dbReference>
<keyword evidence="2" id="KW-1185">Reference proteome</keyword>
<sequence length="387" mass="44771">MMILMIYKTIPVSQSLCKDEPTNQTKSATNLLVRRISTTGLITVGEFKDPESREVFRYLRSDHSLLGGIWIGPSMKSVQKKFSNLNQIQLEKIAIENSESIYSTFIIQEAIRLVKRNQTHSKKQEEEALIMEGNSGLGIGVSAKTLMKHSIKTTIVEIDPTVYKYAREYFGMIQPNGGIYLEDIRVYLNRNLANDESKDRQETVMDKFDYVIHDVFTGGMVPADLFVKSFWIDLKKVLKIDGVLVINFAGLPSSRAGLMVLLTIFDVFSFCRTFSEKDFRDQNPEELEFQNLVFFCKMNEVPEFRPVTKSDVLNSNHKFWILNRLMNHELTEVMSSILLKHQDLKEEMVLKEPKDSIKLKLAQIPSALNHWNVMRELLDEKTWENYY</sequence>
<accession>F4RAK0</accession>
<dbReference type="VEuPathDB" id="FungiDB:MELLADRAFT_93485"/>
<dbReference type="AlphaFoldDB" id="F4RAK0"/>
<dbReference type="EMBL" id="GL883094">
    <property type="protein sequence ID" value="EGG10495.1"/>
    <property type="molecule type" value="Genomic_DNA"/>
</dbReference>
<reference evidence="2" key="1">
    <citation type="journal article" date="2011" name="Proc. Natl. Acad. Sci. U.S.A.">
        <title>Obligate biotrophy features unraveled by the genomic analysis of rust fungi.</title>
        <authorList>
            <person name="Duplessis S."/>
            <person name="Cuomo C.A."/>
            <person name="Lin Y.-C."/>
            <person name="Aerts A."/>
            <person name="Tisserant E."/>
            <person name="Veneault-Fourrey C."/>
            <person name="Joly D.L."/>
            <person name="Hacquard S."/>
            <person name="Amselem J."/>
            <person name="Cantarel B.L."/>
            <person name="Chiu R."/>
            <person name="Coutinho P.M."/>
            <person name="Feau N."/>
            <person name="Field M."/>
            <person name="Frey P."/>
            <person name="Gelhaye E."/>
            <person name="Goldberg J."/>
            <person name="Grabherr M.G."/>
            <person name="Kodira C.D."/>
            <person name="Kohler A."/>
            <person name="Kuees U."/>
            <person name="Lindquist E.A."/>
            <person name="Lucas S.M."/>
            <person name="Mago R."/>
            <person name="Mauceli E."/>
            <person name="Morin E."/>
            <person name="Murat C."/>
            <person name="Pangilinan J.L."/>
            <person name="Park R."/>
            <person name="Pearson M."/>
            <person name="Quesneville H."/>
            <person name="Rouhier N."/>
            <person name="Sakthikumar S."/>
            <person name="Salamov A.A."/>
            <person name="Schmutz J."/>
            <person name="Selles B."/>
            <person name="Shapiro H."/>
            <person name="Tanguay P."/>
            <person name="Tuskan G.A."/>
            <person name="Henrissat B."/>
            <person name="Van de Peer Y."/>
            <person name="Rouze P."/>
            <person name="Ellis J.G."/>
            <person name="Dodds P.N."/>
            <person name="Schein J.E."/>
            <person name="Zhong S."/>
            <person name="Hamelin R.C."/>
            <person name="Grigoriev I.V."/>
            <person name="Szabo L.J."/>
            <person name="Martin F."/>
        </authorList>
    </citation>
    <scope>NUCLEOTIDE SEQUENCE [LARGE SCALE GENOMIC DNA]</scope>
    <source>
        <strain evidence="2">98AG31 / pathotype 3-4-7</strain>
    </source>
</reference>
<evidence type="ECO:0008006" key="3">
    <source>
        <dbReference type="Google" id="ProtNLM"/>
    </source>
</evidence>
<protein>
    <recommendedName>
        <fullName evidence="3">PABS domain-containing protein</fullName>
    </recommendedName>
</protein>
<dbReference type="GeneID" id="18936584"/>
<dbReference type="KEGG" id="mlr:MELLADRAFT_93485"/>
<dbReference type="eggNOG" id="ENOG502QTVA">
    <property type="taxonomic scope" value="Eukaryota"/>
</dbReference>
<name>F4RAK0_MELLP</name>
<proteinExistence type="predicted"/>
<dbReference type="RefSeq" id="XP_007405964.1">
    <property type="nucleotide sequence ID" value="XM_007405902.1"/>
</dbReference>